<feature type="transmembrane region" description="Helical" evidence="8">
    <location>
        <begin position="16"/>
        <end position="36"/>
    </location>
</feature>
<evidence type="ECO:0000256" key="8">
    <source>
        <dbReference type="RuleBase" id="RU363032"/>
    </source>
</evidence>
<keyword evidence="7 8" id="KW-0472">Membrane</keyword>
<dbReference type="Gene3D" id="1.10.3720.10">
    <property type="entry name" value="MetI-like"/>
    <property type="match status" value="1"/>
</dbReference>
<dbReference type="Pfam" id="PF00528">
    <property type="entry name" value="BPD_transp_1"/>
    <property type="match status" value="1"/>
</dbReference>
<keyword evidence="4 8" id="KW-0812">Transmembrane</keyword>
<dbReference type="SUPFAM" id="SSF161098">
    <property type="entry name" value="MetI-like"/>
    <property type="match status" value="1"/>
</dbReference>
<dbReference type="EMBL" id="QUAJ01000002">
    <property type="protein sequence ID" value="REI42987.1"/>
    <property type="molecule type" value="Genomic_DNA"/>
</dbReference>
<evidence type="ECO:0000313" key="10">
    <source>
        <dbReference type="EMBL" id="REI42987.1"/>
    </source>
</evidence>
<dbReference type="NCBIfam" id="TIGR01726">
    <property type="entry name" value="HEQRo_perm_3TM"/>
    <property type="match status" value="1"/>
</dbReference>
<proteinExistence type="inferred from homology"/>
<keyword evidence="3" id="KW-1003">Cell membrane</keyword>
<sequence>MTDSIYYIAKGLDITMRLYLITVLFSIPLGLLLALGELSKVSPVKKFVTFYTWIFRGTPLLLQLFFMYYGLPVMGITLPPLTAASITFIINYSAYLCEIFRGSIQGIDRGQYEAAKVLGMGYRQTMMRIILPQALRTALPPLSNEAIALIKDTSLVSVIGTAEILRNSRELVTRDFSITPFFICGIFYLILSTLILLVFKNLEKRMAISCQ</sequence>
<dbReference type="InterPro" id="IPR010065">
    <property type="entry name" value="AA_ABC_transptr_permease_3TM"/>
</dbReference>
<feature type="transmembrane region" description="Helical" evidence="8">
    <location>
        <begin position="48"/>
        <end position="71"/>
    </location>
</feature>
<dbReference type="Proteomes" id="UP000263486">
    <property type="component" value="Unassembled WGS sequence"/>
</dbReference>
<gene>
    <name evidence="10" type="ORF">DYH56_02240</name>
</gene>
<evidence type="ECO:0000256" key="7">
    <source>
        <dbReference type="ARBA" id="ARBA00023136"/>
    </source>
</evidence>
<keyword evidence="11" id="KW-1185">Reference proteome</keyword>
<evidence type="ECO:0000256" key="2">
    <source>
        <dbReference type="ARBA" id="ARBA00022448"/>
    </source>
</evidence>
<comment type="caution">
    <text evidence="10">The sequence shown here is derived from an EMBL/GenBank/DDBJ whole genome shotgun (WGS) entry which is preliminary data.</text>
</comment>
<evidence type="ECO:0000256" key="5">
    <source>
        <dbReference type="ARBA" id="ARBA00022970"/>
    </source>
</evidence>
<dbReference type="CDD" id="cd06261">
    <property type="entry name" value="TM_PBP2"/>
    <property type="match status" value="1"/>
</dbReference>
<evidence type="ECO:0000256" key="4">
    <source>
        <dbReference type="ARBA" id="ARBA00022692"/>
    </source>
</evidence>
<dbReference type="PANTHER" id="PTHR30614:SF0">
    <property type="entry name" value="L-CYSTINE TRANSPORT SYSTEM PERMEASE PROTEIN TCYL"/>
    <property type="match status" value="1"/>
</dbReference>
<dbReference type="InterPro" id="IPR043429">
    <property type="entry name" value="ArtM/GltK/GlnP/TcyL/YhdX-like"/>
</dbReference>
<organism evidence="10 11">
    <name type="scientific">Psychrilyobacter piezotolerans</name>
    <dbReference type="NCBI Taxonomy" id="2293438"/>
    <lineage>
        <taxon>Bacteria</taxon>
        <taxon>Fusobacteriati</taxon>
        <taxon>Fusobacteriota</taxon>
        <taxon>Fusobacteriia</taxon>
        <taxon>Fusobacteriales</taxon>
        <taxon>Fusobacteriaceae</taxon>
        <taxon>Psychrilyobacter</taxon>
    </lineage>
</organism>
<keyword evidence="6 8" id="KW-1133">Transmembrane helix</keyword>
<feature type="transmembrane region" description="Helical" evidence="8">
    <location>
        <begin position="178"/>
        <end position="199"/>
    </location>
</feature>
<keyword evidence="5" id="KW-0029">Amino-acid transport</keyword>
<accession>A0ABX9KKG0</accession>
<dbReference type="PANTHER" id="PTHR30614">
    <property type="entry name" value="MEMBRANE COMPONENT OF AMINO ACID ABC TRANSPORTER"/>
    <property type="match status" value="1"/>
</dbReference>
<evidence type="ECO:0000313" key="11">
    <source>
        <dbReference type="Proteomes" id="UP000263486"/>
    </source>
</evidence>
<name>A0ABX9KKG0_9FUSO</name>
<feature type="domain" description="ABC transmembrane type-1" evidence="9">
    <location>
        <begin position="12"/>
        <end position="199"/>
    </location>
</feature>
<dbReference type="RefSeq" id="WP_114641218.1">
    <property type="nucleotide sequence ID" value="NZ_JAACIO010000002.1"/>
</dbReference>
<evidence type="ECO:0000259" key="9">
    <source>
        <dbReference type="PROSITE" id="PS50928"/>
    </source>
</evidence>
<comment type="similarity">
    <text evidence="8">Belongs to the binding-protein-dependent transport system permease family.</text>
</comment>
<dbReference type="InterPro" id="IPR000515">
    <property type="entry name" value="MetI-like"/>
</dbReference>
<evidence type="ECO:0000256" key="6">
    <source>
        <dbReference type="ARBA" id="ARBA00022989"/>
    </source>
</evidence>
<reference evidence="10 11" key="1">
    <citation type="submission" date="2018-08" db="EMBL/GenBank/DDBJ databases">
        <title>Draft genome sequence of Psychrilyobacter sp. strain SD5 isolated from Black Sea water.</title>
        <authorList>
            <person name="Yadav S."/>
            <person name="Villanueva L."/>
            <person name="Damste J.S.S."/>
        </authorList>
    </citation>
    <scope>NUCLEOTIDE SEQUENCE [LARGE SCALE GENOMIC DNA]</scope>
    <source>
        <strain evidence="10 11">SD5</strain>
    </source>
</reference>
<dbReference type="PROSITE" id="PS50928">
    <property type="entry name" value="ABC_TM1"/>
    <property type="match status" value="1"/>
</dbReference>
<evidence type="ECO:0000256" key="1">
    <source>
        <dbReference type="ARBA" id="ARBA00004651"/>
    </source>
</evidence>
<protein>
    <submittedName>
        <fullName evidence="10">ABC transporter permease subunit</fullName>
    </submittedName>
</protein>
<dbReference type="InterPro" id="IPR035906">
    <property type="entry name" value="MetI-like_sf"/>
</dbReference>
<comment type="subcellular location">
    <subcellularLocation>
        <location evidence="1 8">Cell membrane</location>
        <topology evidence="1 8">Multi-pass membrane protein</topology>
    </subcellularLocation>
</comment>
<keyword evidence="2 8" id="KW-0813">Transport</keyword>
<evidence type="ECO:0000256" key="3">
    <source>
        <dbReference type="ARBA" id="ARBA00022475"/>
    </source>
</evidence>